<reference evidence="3" key="1">
    <citation type="submission" date="2017-09" db="EMBL/GenBank/DDBJ databases">
        <title>Depth-based differentiation of microbial function through sediment-hosted aquifers and enrichment of novel symbionts in the deep terrestrial subsurface.</title>
        <authorList>
            <person name="Probst A.J."/>
            <person name="Ladd B."/>
            <person name="Jarett J.K."/>
            <person name="Geller-Mcgrath D.E."/>
            <person name="Sieber C.M.K."/>
            <person name="Emerson J.B."/>
            <person name="Anantharaman K."/>
            <person name="Thomas B.C."/>
            <person name="Malmstrom R."/>
            <person name="Stieglmeier M."/>
            <person name="Klingl A."/>
            <person name="Woyke T."/>
            <person name="Ryan C.M."/>
            <person name="Banfield J.F."/>
        </authorList>
    </citation>
    <scope>NUCLEOTIDE SEQUENCE [LARGE SCALE GENOMIC DNA]</scope>
</reference>
<dbReference type="AlphaFoldDB" id="A0A2H0VEY9"/>
<protein>
    <submittedName>
        <fullName evidence="2">Uncharacterized protein</fullName>
    </submittedName>
</protein>
<accession>A0A2H0VEY9</accession>
<sequence length="131" mass="14410">MTLYFDNDLRGDGTRTISGPGLEGGIFDLPHEKLKFAEALKGLLTRAYELGLRHKWECFVPFVWVAVGPNNFVRGLGVCEETGHYRVGSDGVADLMNAAYRAGAAAASGESYWVSDPETPHFSDRNRNSSR</sequence>
<evidence type="ECO:0000313" key="2">
    <source>
        <dbReference type="EMBL" id="PIR97651.1"/>
    </source>
</evidence>
<feature type="region of interest" description="Disordered" evidence="1">
    <location>
        <begin position="109"/>
        <end position="131"/>
    </location>
</feature>
<evidence type="ECO:0000256" key="1">
    <source>
        <dbReference type="SAM" id="MobiDB-lite"/>
    </source>
</evidence>
<dbReference type="Proteomes" id="UP000230557">
    <property type="component" value="Unassembled WGS sequence"/>
</dbReference>
<comment type="caution">
    <text evidence="2">The sequence shown here is derived from an EMBL/GenBank/DDBJ whole genome shotgun (WGS) entry which is preliminary data.</text>
</comment>
<feature type="compositionally biased region" description="Basic and acidic residues" evidence="1">
    <location>
        <begin position="118"/>
        <end position="131"/>
    </location>
</feature>
<proteinExistence type="predicted"/>
<gene>
    <name evidence="2" type="ORF">COT91_00300</name>
</gene>
<organism evidence="2 3">
    <name type="scientific">Candidatus Doudnabacteria bacterium CG10_big_fil_rev_8_21_14_0_10_41_10</name>
    <dbReference type="NCBI Taxonomy" id="1974551"/>
    <lineage>
        <taxon>Bacteria</taxon>
        <taxon>Candidatus Doudnaibacteriota</taxon>
    </lineage>
</organism>
<evidence type="ECO:0000313" key="3">
    <source>
        <dbReference type="Proteomes" id="UP000230557"/>
    </source>
</evidence>
<name>A0A2H0VEY9_9BACT</name>
<dbReference type="EMBL" id="PFAJ01000005">
    <property type="protein sequence ID" value="PIR97651.1"/>
    <property type="molecule type" value="Genomic_DNA"/>
</dbReference>